<name>A0A0F7U4M7_PENBI</name>
<evidence type="ECO:0000256" key="10">
    <source>
        <dbReference type="SAM" id="Phobius"/>
    </source>
</evidence>
<keyword evidence="10" id="KW-0812">Transmembrane</keyword>
<proteinExistence type="inferred from homology"/>
<dbReference type="InterPro" id="IPR001128">
    <property type="entry name" value="Cyt_P450"/>
</dbReference>
<keyword evidence="6 8" id="KW-0408">Iron</keyword>
<feature type="transmembrane region" description="Helical" evidence="10">
    <location>
        <begin position="12"/>
        <end position="31"/>
    </location>
</feature>
<dbReference type="PANTHER" id="PTHR24305">
    <property type="entry name" value="CYTOCHROME P450"/>
    <property type="match status" value="1"/>
</dbReference>
<keyword evidence="3 8" id="KW-0349">Heme</keyword>
<protein>
    <recommendedName>
        <fullName evidence="13">Cytochrome P450</fullName>
    </recommendedName>
</protein>
<evidence type="ECO:0000256" key="1">
    <source>
        <dbReference type="ARBA" id="ARBA00001971"/>
    </source>
</evidence>
<dbReference type="SUPFAM" id="SSF48264">
    <property type="entry name" value="Cytochrome P450"/>
    <property type="match status" value="1"/>
</dbReference>
<dbReference type="PROSITE" id="PS00086">
    <property type="entry name" value="CYTOCHROME_P450"/>
    <property type="match status" value="1"/>
</dbReference>
<dbReference type="GO" id="GO:0004497">
    <property type="term" value="F:monooxygenase activity"/>
    <property type="evidence" value="ECO:0007669"/>
    <property type="project" value="UniProtKB-KW"/>
</dbReference>
<evidence type="ECO:0008006" key="13">
    <source>
        <dbReference type="Google" id="ProtNLM"/>
    </source>
</evidence>
<gene>
    <name evidence="11" type="ORF">PMG11_11183</name>
</gene>
<dbReference type="STRING" id="104259.A0A0F7U4M7"/>
<evidence type="ECO:0000256" key="3">
    <source>
        <dbReference type="ARBA" id="ARBA00022617"/>
    </source>
</evidence>
<evidence type="ECO:0000313" key="12">
    <source>
        <dbReference type="Proteomes" id="UP000042958"/>
    </source>
</evidence>
<dbReference type="PANTHER" id="PTHR24305:SF210">
    <property type="entry name" value="CYTOCHROME P450 MONOOXYGENASE ASQL-RELATED"/>
    <property type="match status" value="1"/>
</dbReference>
<dbReference type="GO" id="GO:0016705">
    <property type="term" value="F:oxidoreductase activity, acting on paired donors, with incorporation or reduction of molecular oxygen"/>
    <property type="evidence" value="ECO:0007669"/>
    <property type="project" value="InterPro"/>
</dbReference>
<dbReference type="GO" id="GO:0005506">
    <property type="term" value="F:iron ion binding"/>
    <property type="evidence" value="ECO:0007669"/>
    <property type="project" value="InterPro"/>
</dbReference>
<evidence type="ECO:0000256" key="6">
    <source>
        <dbReference type="ARBA" id="ARBA00023004"/>
    </source>
</evidence>
<comment type="cofactor">
    <cofactor evidence="1 8">
        <name>heme</name>
        <dbReference type="ChEBI" id="CHEBI:30413"/>
    </cofactor>
</comment>
<dbReference type="Pfam" id="PF00067">
    <property type="entry name" value="p450"/>
    <property type="match status" value="1"/>
</dbReference>
<dbReference type="PRINTS" id="PR00385">
    <property type="entry name" value="P450"/>
</dbReference>
<feature type="binding site" description="axial binding residue" evidence="8">
    <location>
        <position position="418"/>
    </location>
    <ligand>
        <name>heme</name>
        <dbReference type="ChEBI" id="CHEBI:30413"/>
    </ligand>
    <ligandPart>
        <name>Fe</name>
        <dbReference type="ChEBI" id="CHEBI:18248"/>
    </ligandPart>
</feature>
<keyword evidence="10" id="KW-0472">Membrane</keyword>
<dbReference type="GO" id="GO:0020037">
    <property type="term" value="F:heme binding"/>
    <property type="evidence" value="ECO:0007669"/>
    <property type="project" value="InterPro"/>
</dbReference>
<dbReference type="EMBL" id="CDHK01000020">
    <property type="protein sequence ID" value="CEJ62690.1"/>
    <property type="molecule type" value="Genomic_DNA"/>
</dbReference>
<dbReference type="InterPro" id="IPR050121">
    <property type="entry name" value="Cytochrome_P450_monoxygenase"/>
</dbReference>
<dbReference type="InterPro" id="IPR017972">
    <property type="entry name" value="Cyt_P450_CS"/>
</dbReference>
<evidence type="ECO:0000256" key="5">
    <source>
        <dbReference type="ARBA" id="ARBA00023002"/>
    </source>
</evidence>
<dbReference type="InterPro" id="IPR036396">
    <property type="entry name" value="Cyt_P450_sf"/>
</dbReference>
<dbReference type="Gene3D" id="1.10.630.10">
    <property type="entry name" value="Cytochrome P450"/>
    <property type="match status" value="1"/>
</dbReference>
<organism evidence="11 12">
    <name type="scientific">Penicillium brasilianum</name>
    <dbReference type="NCBI Taxonomy" id="104259"/>
    <lineage>
        <taxon>Eukaryota</taxon>
        <taxon>Fungi</taxon>
        <taxon>Dikarya</taxon>
        <taxon>Ascomycota</taxon>
        <taxon>Pezizomycotina</taxon>
        <taxon>Eurotiomycetes</taxon>
        <taxon>Eurotiomycetidae</taxon>
        <taxon>Eurotiales</taxon>
        <taxon>Aspergillaceae</taxon>
        <taxon>Penicillium</taxon>
    </lineage>
</organism>
<accession>A0A0F7U4M7</accession>
<evidence type="ECO:0000313" key="11">
    <source>
        <dbReference type="EMBL" id="CEJ62690.1"/>
    </source>
</evidence>
<dbReference type="PRINTS" id="PR00463">
    <property type="entry name" value="EP450I"/>
</dbReference>
<dbReference type="Proteomes" id="UP000042958">
    <property type="component" value="Unassembled WGS sequence"/>
</dbReference>
<keyword evidence="4 8" id="KW-0479">Metal-binding</keyword>
<comment type="similarity">
    <text evidence="2 9">Belongs to the cytochrome P450 family.</text>
</comment>
<evidence type="ECO:0000256" key="8">
    <source>
        <dbReference type="PIRSR" id="PIRSR602401-1"/>
    </source>
</evidence>
<evidence type="ECO:0000256" key="7">
    <source>
        <dbReference type="ARBA" id="ARBA00023033"/>
    </source>
</evidence>
<reference evidence="12" key="1">
    <citation type="journal article" date="2015" name="Genome Announc.">
        <title>Draft genome sequence of the fungus Penicillium brasilianum MG11.</title>
        <authorList>
            <person name="Horn F."/>
            <person name="Linde J."/>
            <person name="Mattern D.J."/>
            <person name="Walther G."/>
            <person name="Guthke R."/>
            <person name="Brakhage A.A."/>
            <person name="Valiante V."/>
        </authorList>
    </citation>
    <scope>NUCLEOTIDE SEQUENCE [LARGE SCALE GENOMIC DNA]</scope>
    <source>
        <strain evidence="12">MG11</strain>
    </source>
</reference>
<evidence type="ECO:0000256" key="9">
    <source>
        <dbReference type="RuleBase" id="RU000461"/>
    </source>
</evidence>
<keyword evidence="7 9" id="KW-0503">Monooxygenase</keyword>
<keyword evidence="5 9" id="KW-0560">Oxidoreductase</keyword>
<dbReference type="InterPro" id="IPR002401">
    <property type="entry name" value="Cyt_P450_E_grp-I"/>
</dbReference>
<sequence>MYAESYPQLVYTSIELTLAKLFAFAIYRLFFHPLSGYPGPRLAAISRWYSAFYAWRGILHLRNKTWHDKYGSVFRSGPNELSFNSSSSLQVIYRNSSLISKPGIWEALSASRRTPNILSAVDDAVHNFKRRTISKMFSGYSLKQIEGRISGRLNHFVDLLVNPGPKHDLQDLCDWLSFDFISDLLYSESCDMLQRPEFRWIPCAYKIMSQRSMVCLVQPKFFQYYIDRLFLLRDYRNIMAAGTWARERTKEQGKSNDGSLQYSEKDMWVESFLLLAAGADTTSTTLCALFFYLLHNQEVLLKVIGEIRTSFTEEDDITGSQLNHCVYLDACIKETMRLVPAVPNLSPRFVNSGGLTIRGRYIPPGTIVGTSLYTLMRNSNYFDRADEFLPERWLSRGCRSQLLKLEGFEPFGTGLRSCVGMKLAELELKMTIARTLFKCDLRLCPETARYDAPAGFSFKGWAVASGEKNQIGNSYVANIAEVLG</sequence>
<evidence type="ECO:0000256" key="4">
    <source>
        <dbReference type="ARBA" id="ARBA00022723"/>
    </source>
</evidence>
<dbReference type="GO" id="GO:0043386">
    <property type="term" value="P:mycotoxin biosynthetic process"/>
    <property type="evidence" value="ECO:0007669"/>
    <property type="project" value="UniProtKB-ARBA"/>
</dbReference>
<dbReference type="AlphaFoldDB" id="A0A0F7U4M7"/>
<dbReference type="OrthoDB" id="1470350at2759"/>
<keyword evidence="10" id="KW-1133">Transmembrane helix</keyword>
<evidence type="ECO:0000256" key="2">
    <source>
        <dbReference type="ARBA" id="ARBA00010617"/>
    </source>
</evidence>
<keyword evidence="12" id="KW-1185">Reference proteome</keyword>